<dbReference type="InterPro" id="IPR050951">
    <property type="entry name" value="Retrovirus_Pol_polyprotein"/>
</dbReference>
<evidence type="ECO:0000313" key="4">
    <source>
        <dbReference type="EMBL" id="KAJ4457072.1"/>
    </source>
</evidence>
<dbReference type="Gene3D" id="3.30.70.270">
    <property type="match status" value="1"/>
</dbReference>
<dbReference type="InterPro" id="IPR041577">
    <property type="entry name" value="RT_RNaseH_2"/>
</dbReference>
<evidence type="ECO:0000259" key="3">
    <source>
        <dbReference type="Pfam" id="PF17919"/>
    </source>
</evidence>
<dbReference type="CDD" id="cd00303">
    <property type="entry name" value="retropepsin_like"/>
    <property type="match status" value="1"/>
</dbReference>
<accession>A0ABQ8UFC3</accession>
<evidence type="ECO:0000256" key="1">
    <source>
        <dbReference type="ARBA" id="ARBA00023268"/>
    </source>
</evidence>
<evidence type="ECO:0000256" key="2">
    <source>
        <dbReference type="SAM" id="MobiDB-lite"/>
    </source>
</evidence>
<dbReference type="Proteomes" id="UP001141327">
    <property type="component" value="Unassembled WGS sequence"/>
</dbReference>
<proteinExistence type="predicted"/>
<dbReference type="PANTHER" id="PTHR37984:SF5">
    <property type="entry name" value="PROTEIN NYNRIN-LIKE"/>
    <property type="match status" value="1"/>
</dbReference>
<dbReference type="EMBL" id="JAPMOS010000055">
    <property type="protein sequence ID" value="KAJ4457072.1"/>
    <property type="molecule type" value="Genomic_DNA"/>
</dbReference>
<name>A0ABQ8UFC3_9EUKA</name>
<reference evidence="4" key="1">
    <citation type="journal article" date="2022" name="bioRxiv">
        <title>Genomics of Preaxostyla Flagellates Illuminates Evolutionary Transitions and the Path Towards Mitochondrial Loss.</title>
        <authorList>
            <person name="Novak L.V.F."/>
            <person name="Treitli S.C."/>
            <person name="Pyrih J."/>
            <person name="Halakuc P."/>
            <person name="Pipaliya S.V."/>
            <person name="Vacek V."/>
            <person name="Brzon O."/>
            <person name="Soukal P."/>
            <person name="Eme L."/>
            <person name="Dacks J.B."/>
            <person name="Karnkowska A."/>
            <person name="Elias M."/>
            <person name="Hampl V."/>
        </authorList>
    </citation>
    <scope>NUCLEOTIDE SEQUENCE</scope>
    <source>
        <strain evidence="4">RCP-MX</strain>
    </source>
</reference>
<gene>
    <name evidence="4" type="ORF">PAPYR_7581</name>
</gene>
<feature type="compositionally biased region" description="Low complexity" evidence="2">
    <location>
        <begin position="89"/>
        <end position="102"/>
    </location>
</feature>
<sequence>MCCATPAEGLEPLCPRDRATFSSRHAPFLGKTTVTLLVMDSKKNASASGMRFTRTRVKRSEPSDVPSAQKLNTFIHRYTSLGPEGTPTQEDAASDSSAQSAETDLQDLERARLEAVFARAVDLARRLHEARETLATSGLSAPLPSATPASVPSDYRRRYQRFPPHQGPSNPVAQQGQRVFFPPLAKLEPEEKERLRSLGICVRCRGMHPEGQCPRAINDPPSRFNRPPGPAPAPAAAARDAARHPLRRVLIADAITMPAAPFPPCGVVDGDFCTTAVLPDGRGVPALLDSGARTSVIDSRLVSSLGLVPTPGGPHILAADGFEIPSKGLVRLPLRFTPDAPTPTTITAQVVDGLHQPEIMIISQKDLTGYVGVLLPDERGQLVALIYRHRNAFGGVDSMPAILEPFHVDLVPGSRPVSCPRRMRPADLDFVKAELGNCCCWGLFGRPPAHGPVPLPWPGRGMVTIQPPAVLPAIDDLLHRFQGQRYVAKFDCSAGFHQIQVDPSLCLSLPSLLRLAGSSSHACPSERTAPLHFQHQMDLLLQSLGSWSWAYQDDIAVVAPVFTLFLTRLDAFFTLVEARHLRLKAEKCLFAAPETPYLGFIALLATAPLLAHPDSQCHLLLRTDASSTGLGAVLLQVRPDGREEVLGFYGRKLLPAETKYPTGELELR</sequence>
<dbReference type="SUPFAM" id="SSF56672">
    <property type="entry name" value="DNA/RNA polymerases"/>
    <property type="match status" value="1"/>
</dbReference>
<organism evidence="4 5">
    <name type="scientific">Paratrimastix pyriformis</name>
    <dbReference type="NCBI Taxonomy" id="342808"/>
    <lineage>
        <taxon>Eukaryota</taxon>
        <taxon>Metamonada</taxon>
        <taxon>Preaxostyla</taxon>
        <taxon>Paratrimastigidae</taxon>
        <taxon>Paratrimastix</taxon>
    </lineage>
</organism>
<dbReference type="PANTHER" id="PTHR37984">
    <property type="entry name" value="PROTEIN CBG26694"/>
    <property type="match status" value="1"/>
</dbReference>
<evidence type="ECO:0000313" key="5">
    <source>
        <dbReference type="Proteomes" id="UP001141327"/>
    </source>
</evidence>
<dbReference type="Pfam" id="PF17919">
    <property type="entry name" value="RT_RNaseH_2"/>
    <property type="match status" value="1"/>
</dbReference>
<dbReference type="InterPro" id="IPR043502">
    <property type="entry name" value="DNA/RNA_pol_sf"/>
</dbReference>
<keyword evidence="1" id="KW-0511">Multifunctional enzyme</keyword>
<dbReference type="InterPro" id="IPR043128">
    <property type="entry name" value="Rev_trsase/Diguanyl_cyclase"/>
</dbReference>
<protein>
    <recommendedName>
        <fullName evidence="3">Reverse transcriptase/retrotransposon-derived protein RNase H-like domain-containing protein</fullName>
    </recommendedName>
</protein>
<feature type="region of interest" description="Disordered" evidence="2">
    <location>
        <begin position="49"/>
        <end position="105"/>
    </location>
</feature>
<keyword evidence="5" id="KW-1185">Reference proteome</keyword>
<feature type="domain" description="Reverse transcriptase/retrotransposon-derived protein RNase H-like" evidence="3">
    <location>
        <begin position="603"/>
        <end position="667"/>
    </location>
</feature>
<comment type="caution">
    <text evidence="4">The sequence shown here is derived from an EMBL/GenBank/DDBJ whole genome shotgun (WGS) entry which is preliminary data.</text>
</comment>